<dbReference type="AlphaFoldDB" id="A0A8T0R8E8"/>
<protein>
    <submittedName>
        <fullName evidence="2">Uncharacterized protein</fullName>
    </submittedName>
</protein>
<dbReference type="Proteomes" id="UP000823388">
    <property type="component" value="Chromosome 6K"/>
</dbReference>
<evidence type="ECO:0000313" key="3">
    <source>
        <dbReference type="Proteomes" id="UP000823388"/>
    </source>
</evidence>
<comment type="caution">
    <text evidence="2">The sequence shown here is derived from an EMBL/GenBank/DDBJ whole genome shotgun (WGS) entry which is preliminary data.</text>
</comment>
<gene>
    <name evidence="2" type="ORF">PVAP13_6KG193670</name>
</gene>
<evidence type="ECO:0000256" key="1">
    <source>
        <dbReference type="SAM" id="SignalP"/>
    </source>
</evidence>
<evidence type="ECO:0000313" key="2">
    <source>
        <dbReference type="EMBL" id="KAG2582011.1"/>
    </source>
</evidence>
<feature type="signal peptide" evidence="1">
    <location>
        <begin position="1"/>
        <end position="16"/>
    </location>
</feature>
<name>A0A8T0R8E8_PANVG</name>
<keyword evidence="1" id="KW-0732">Signal</keyword>
<accession>A0A8T0R8E8</accession>
<organism evidence="2 3">
    <name type="scientific">Panicum virgatum</name>
    <name type="common">Blackwell switchgrass</name>
    <dbReference type="NCBI Taxonomy" id="38727"/>
    <lineage>
        <taxon>Eukaryota</taxon>
        <taxon>Viridiplantae</taxon>
        <taxon>Streptophyta</taxon>
        <taxon>Embryophyta</taxon>
        <taxon>Tracheophyta</taxon>
        <taxon>Spermatophyta</taxon>
        <taxon>Magnoliopsida</taxon>
        <taxon>Liliopsida</taxon>
        <taxon>Poales</taxon>
        <taxon>Poaceae</taxon>
        <taxon>PACMAD clade</taxon>
        <taxon>Panicoideae</taxon>
        <taxon>Panicodae</taxon>
        <taxon>Paniceae</taxon>
        <taxon>Panicinae</taxon>
        <taxon>Panicum</taxon>
        <taxon>Panicum sect. Hiantes</taxon>
    </lineage>
</organism>
<proteinExistence type="predicted"/>
<feature type="chain" id="PRO_5035862326" evidence="1">
    <location>
        <begin position="17"/>
        <end position="50"/>
    </location>
</feature>
<sequence>MSILVFLCLSSHYCHALAFHYAPVPPEASAGHVKLSQLVLDKFFLNWCYP</sequence>
<reference evidence="2" key="1">
    <citation type="submission" date="2020-05" db="EMBL/GenBank/DDBJ databases">
        <title>WGS assembly of Panicum virgatum.</title>
        <authorList>
            <person name="Lovell J.T."/>
            <person name="Jenkins J."/>
            <person name="Shu S."/>
            <person name="Juenger T.E."/>
            <person name="Schmutz J."/>
        </authorList>
    </citation>
    <scope>NUCLEOTIDE SEQUENCE</scope>
    <source>
        <strain evidence="2">AP13</strain>
    </source>
</reference>
<keyword evidence="3" id="KW-1185">Reference proteome</keyword>
<dbReference type="EMBL" id="CM029047">
    <property type="protein sequence ID" value="KAG2582011.1"/>
    <property type="molecule type" value="Genomic_DNA"/>
</dbReference>